<dbReference type="OrthoDB" id="6334211at2759"/>
<proteinExistence type="inferred from homology"/>
<evidence type="ECO:0000256" key="3">
    <source>
        <dbReference type="ARBA" id="ARBA00012961"/>
    </source>
</evidence>
<dbReference type="Gramene" id="CDF41056">
    <property type="protein sequence ID" value="CDF41056"/>
    <property type="gene ID" value="CHC_T00007666001"/>
</dbReference>
<evidence type="ECO:0000256" key="2">
    <source>
        <dbReference type="ARBA" id="ARBA00005790"/>
    </source>
</evidence>
<dbReference type="InterPro" id="IPR008145">
    <property type="entry name" value="GK/Ca_channel_bsu"/>
</dbReference>
<dbReference type="KEGG" id="ccp:CHC_T00007666001"/>
<dbReference type="NCBIfam" id="TIGR03263">
    <property type="entry name" value="guanyl_kin"/>
    <property type="match status" value="1"/>
</dbReference>
<dbReference type="Pfam" id="PF24763">
    <property type="entry name" value="CGL160_C"/>
    <property type="match status" value="1"/>
</dbReference>
<dbReference type="PANTHER" id="PTHR23117:SF13">
    <property type="entry name" value="GUANYLATE KINASE"/>
    <property type="match status" value="1"/>
</dbReference>
<dbReference type="SUPFAM" id="SSF52540">
    <property type="entry name" value="P-loop containing nucleoside triphosphate hydrolases"/>
    <property type="match status" value="1"/>
</dbReference>
<name>R7QUB0_CHOCR</name>
<evidence type="ECO:0000256" key="7">
    <source>
        <dbReference type="ARBA" id="ARBA00022777"/>
    </source>
</evidence>
<evidence type="ECO:0000256" key="10">
    <source>
        <dbReference type="ARBA" id="ARBA00023136"/>
    </source>
</evidence>
<evidence type="ECO:0000256" key="6">
    <source>
        <dbReference type="ARBA" id="ARBA00022741"/>
    </source>
</evidence>
<keyword evidence="13" id="KW-1185">Reference proteome</keyword>
<dbReference type="InterPro" id="IPR020590">
    <property type="entry name" value="Guanylate_kinase_CS"/>
</dbReference>
<keyword evidence="10" id="KW-0472">Membrane</keyword>
<dbReference type="GO" id="GO:0004385">
    <property type="term" value="F:GMP kinase activity"/>
    <property type="evidence" value="ECO:0007669"/>
    <property type="project" value="UniProtKB-EC"/>
</dbReference>
<dbReference type="InterPro" id="IPR008144">
    <property type="entry name" value="Guanylate_kin-like_dom"/>
</dbReference>
<dbReference type="InterPro" id="IPR027417">
    <property type="entry name" value="P-loop_NTPase"/>
</dbReference>
<keyword evidence="9" id="KW-1133">Transmembrane helix</keyword>
<comment type="subcellular location">
    <subcellularLocation>
        <location evidence="1">Membrane</location>
        <topology evidence="1">Multi-pass membrane protein</topology>
    </subcellularLocation>
</comment>
<evidence type="ECO:0000256" key="8">
    <source>
        <dbReference type="ARBA" id="ARBA00022840"/>
    </source>
</evidence>
<sequence>MPSTLAFIGGLALPQTRFQRALNCGRRPRPPLRVAPAATPRCCLPTRSTDARGFVLPDEGDVVLFAGRWSQEDALGLVSGVRFIESRGSHVVDIVELRRISSDLFAIPSARARRKGPARWMDVADVRVASDAEYVPTQDAYRVTGMNDGYAPVAPLDPEAREKADREYAKLKRELLVETQVVGVAGTVLAALALGPRVGGAFAAGSLASTVYLAMLQGGVDAVGKEGLAARLLGLRFAVPIVPFLALAVVNGGLKGGVENLLGSIGKQEALAIVIGLLTYKVPLFTRTGSEFVDGLADFEMGKTGMVGTVAGLAARRIKKNRDGEPGETEEGGQEARPVIVFSGPSGVGKSTLMHRLMDEYPGRFDYSVSHTTREKREGEEDGVDYNFVQTEDFEKMIEEGQFVEYARVHGKYYGTSYDAVNAVLSLGNACILDLDVQGVDALWNKSGLDWDARLVWIAPPSLEALEERLLQRGTETSETLKIRLDTATREISYAATNSVFDFTIINENEDEAYGELRDYINKELPLGET</sequence>
<keyword evidence="6" id="KW-0547">Nucleotide-binding</keyword>
<dbReference type="STRING" id="2769.R7QUB0"/>
<evidence type="ECO:0000256" key="1">
    <source>
        <dbReference type="ARBA" id="ARBA00004141"/>
    </source>
</evidence>
<dbReference type="SMART" id="SM00072">
    <property type="entry name" value="GuKc"/>
    <property type="match status" value="1"/>
</dbReference>
<reference evidence="13" key="1">
    <citation type="journal article" date="2013" name="Proc. Natl. Acad. Sci. U.S.A.">
        <title>Genome structure and metabolic features in the red seaweed Chondrus crispus shed light on evolution of the Archaeplastida.</title>
        <authorList>
            <person name="Collen J."/>
            <person name="Porcel B."/>
            <person name="Carre W."/>
            <person name="Ball S.G."/>
            <person name="Chaparro C."/>
            <person name="Tonon T."/>
            <person name="Barbeyron T."/>
            <person name="Michel G."/>
            <person name="Noel B."/>
            <person name="Valentin K."/>
            <person name="Elias M."/>
            <person name="Artiguenave F."/>
            <person name="Arun A."/>
            <person name="Aury J.M."/>
            <person name="Barbosa-Neto J.F."/>
            <person name="Bothwell J.H."/>
            <person name="Bouget F.Y."/>
            <person name="Brillet L."/>
            <person name="Cabello-Hurtado F."/>
            <person name="Capella-Gutierrez S."/>
            <person name="Charrier B."/>
            <person name="Cladiere L."/>
            <person name="Cock J.M."/>
            <person name="Coelho S.M."/>
            <person name="Colleoni C."/>
            <person name="Czjzek M."/>
            <person name="Da Silva C."/>
            <person name="Delage L."/>
            <person name="Denoeud F."/>
            <person name="Deschamps P."/>
            <person name="Dittami S.M."/>
            <person name="Gabaldon T."/>
            <person name="Gachon C.M."/>
            <person name="Groisillier A."/>
            <person name="Herve C."/>
            <person name="Jabbari K."/>
            <person name="Katinka M."/>
            <person name="Kloareg B."/>
            <person name="Kowalczyk N."/>
            <person name="Labadie K."/>
            <person name="Leblanc C."/>
            <person name="Lopez P.J."/>
            <person name="McLachlan D.H."/>
            <person name="Meslet-Cladiere L."/>
            <person name="Moustafa A."/>
            <person name="Nehr Z."/>
            <person name="Nyvall Collen P."/>
            <person name="Panaud O."/>
            <person name="Partensky F."/>
            <person name="Poulain J."/>
            <person name="Rensing S.A."/>
            <person name="Rousvoal S."/>
            <person name="Samson G."/>
            <person name="Symeonidi A."/>
            <person name="Weissenbach J."/>
            <person name="Zambounis A."/>
            <person name="Wincker P."/>
            <person name="Boyen C."/>
        </authorList>
    </citation>
    <scope>NUCLEOTIDE SEQUENCE [LARGE SCALE GENOMIC DNA]</scope>
    <source>
        <strain evidence="13">cv. Stackhouse</strain>
    </source>
</reference>
<comment type="similarity">
    <text evidence="2">Belongs to the guanylate kinase family.</text>
</comment>
<keyword evidence="8" id="KW-0067">ATP-binding</keyword>
<dbReference type="FunFam" id="3.30.63.10:FF:000002">
    <property type="entry name" value="Guanylate kinase 1"/>
    <property type="match status" value="1"/>
</dbReference>
<dbReference type="PROSITE" id="PS50052">
    <property type="entry name" value="GUANYLATE_KINASE_2"/>
    <property type="match status" value="1"/>
</dbReference>
<evidence type="ECO:0000259" key="11">
    <source>
        <dbReference type="PROSITE" id="PS50052"/>
    </source>
</evidence>
<evidence type="ECO:0000256" key="5">
    <source>
        <dbReference type="ARBA" id="ARBA00022692"/>
    </source>
</evidence>
<evidence type="ECO:0000256" key="9">
    <source>
        <dbReference type="ARBA" id="ARBA00022989"/>
    </source>
</evidence>
<dbReference type="AlphaFoldDB" id="R7QUB0"/>
<dbReference type="Pfam" id="PF00625">
    <property type="entry name" value="Guanylate_kin"/>
    <property type="match status" value="1"/>
</dbReference>
<accession>R7QUB0</accession>
<dbReference type="CDD" id="cd00071">
    <property type="entry name" value="GMPK"/>
    <property type="match status" value="1"/>
</dbReference>
<dbReference type="GeneID" id="17319057"/>
<dbReference type="Proteomes" id="UP000012073">
    <property type="component" value="Unassembled WGS sequence"/>
</dbReference>
<keyword evidence="4" id="KW-0808">Transferase</keyword>
<dbReference type="GO" id="GO:0005524">
    <property type="term" value="F:ATP binding"/>
    <property type="evidence" value="ECO:0007669"/>
    <property type="project" value="UniProtKB-KW"/>
</dbReference>
<evidence type="ECO:0000313" key="12">
    <source>
        <dbReference type="EMBL" id="CDF41056.1"/>
    </source>
</evidence>
<dbReference type="Gene3D" id="3.40.50.300">
    <property type="entry name" value="P-loop containing nucleotide triphosphate hydrolases"/>
    <property type="match status" value="1"/>
</dbReference>
<dbReference type="GO" id="GO:0016020">
    <property type="term" value="C:membrane"/>
    <property type="evidence" value="ECO:0007669"/>
    <property type="project" value="UniProtKB-SubCell"/>
</dbReference>
<keyword evidence="5" id="KW-0812">Transmembrane</keyword>
<organism evidence="12 13">
    <name type="scientific">Chondrus crispus</name>
    <name type="common">Carrageen Irish moss</name>
    <name type="synonym">Polymorpha crispa</name>
    <dbReference type="NCBI Taxonomy" id="2769"/>
    <lineage>
        <taxon>Eukaryota</taxon>
        <taxon>Rhodophyta</taxon>
        <taxon>Florideophyceae</taxon>
        <taxon>Rhodymeniophycidae</taxon>
        <taxon>Gigartinales</taxon>
        <taxon>Gigartinaceae</taxon>
        <taxon>Chondrus</taxon>
    </lineage>
</organism>
<dbReference type="InterPro" id="IPR056309">
    <property type="entry name" value="CGL160/ATPI_dom"/>
</dbReference>
<gene>
    <name evidence="12" type="ORF">CHC_T00007666001</name>
</gene>
<dbReference type="OMA" id="FIEWATI"/>
<dbReference type="PROSITE" id="PS00856">
    <property type="entry name" value="GUANYLATE_KINASE_1"/>
    <property type="match status" value="1"/>
</dbReference>
<dbReference type="FunFam" id="3.40.50.300:FF:000776">
    <property type="entry name" value="Guanylate kinase 2"/>
    <property type="match status" value="1"/>
</dbReference>
<feature type="domain" description="Guanylate kinase-like" evidence="11">
    <location>
        <begin position="337"/>
        <end position="522"/>
    </location>
</feature>
<evidence type="ECO:0000313" key="13">
    <source>
        <dbReference type="Proteomes" id="UP000012073"/>
    </source>
</evidence>
<dbReference type="GO" id="GO:0005829">
    <property type="term" value="C:cytosol"/>
    <property type="evidence" value="ECO:0007669"/>
    <property type="project" value="TreeGrafter"/>
</dbReference>
<dbReference type="PANTHER" id="PTHR23117">
    <property type="entry name" value="GUANYLATE KINASE-RELATED"/>
    <property type="match status" value="1"/>
</dbReference>
<dbReference type="EC" id="2.7.4.8" evidence="3"/>
<dbReference type="InterPro" id="IPR017665">
    <property type="entry name" value="Guanylate_kinase"/>
</dbReference>
<dbReference type="EMBL" id="HG002301">
    <property type="protein sequence ID" value="CDF41056.1"/>
    <property type="molecule type" value="Genomic_DNA"/>
</dbReference>
<dbReference type="RefSeq" id="XP_005711350.1">
    <property type="nucleotide sequence ID" value="XM_005711293.1"/>
</dbReference>
<keyword evidence="7" id="KW-0418">Kinase</keyword>
<protein>
    <recommendedName>
        <fullName evidence="3">guanylate kinase</fullName>
        <ecNumber evidence="3">2.7.4.8</ecNumber>
    </recommendedName>
</protein>
<evidence type="ECO:0000256" key="4">
    <source>
        <dbReference type="ARBA" id="ARBA00022679"/>
    </source>
</evidence>